<evidence type="ECO:0000313" key="1">
    <source>
        <dbReference type="EMBL" id="EBS2696637.1"/>
    </source>
</evidence>
<dbReference type="GO" id="GO:0016740">
    <property type="term" value="F:transferase activity"/>
    <property type="evidence" value="ECO:0007669"/>
    <property type="project" value="UniProtKB-KW"/>
</dbReference>
<accession>A0A5U9KZJ0</accession>
<dbReference type="Proteomes" id="UP000839726">
    <property type="component" value="Unassembled WGS sequence"/>
</dbReference>
<name>A0A5U9KZJ0_SALNE</name>
<keyword evidence="1" id="KW-0808">Transferase</keyword>
<dbReference type="EMBL" id="AAGUYM010000127">
    <property type="protein sequence ID" value="EBS2696637.1"/>
    <property type="molecule type" value="Genomic_DNA"/>
</dbReference>
<organism evidence="1">
    <name type="scientific">Salmonella newport</name>
    <dbReference type="NCBI Taxonomy" id="108619"/>
    <lineage>
        <taxon>Bacteria</taxon>
        <taxon>Pseudomonadati</taxon>
        <taxon>Pseudomonadota</taxon>
        <taxon>Gammaproteobacteria</taxon>
        <taxon>Enterobacterales</taxon>
        <taxon>Enterobacteriaceae</taxon>
        <taxon>Salmonella</taxon>
    </lineage>
</organism>
<reference evidence="1" key="1">
    <citation type="submission" date="2018-07" db="EMBL/GenBank/DDBJ databases">
        <authorList>
            <person name="Ashton P.M."/>
            <person name="Dallman T."/>
            <person name="Nair S."/>
            <person name="De Pinna E."/>
            <person name="Peters T."/>
            <person name="Grant K."/>
        </authorList>
    </citation>
    <scope>NUCLEOTIDE SEQUENCE [LARGE SCALE GENOMIC DNA]</scope>
    <source>
        <strain evidence="1">436933</strain>
    </source>
</reference>
<gene>
    <name evidence="1" type="ORF">DRY71_28840</name>
</gene>
<feature type="non-terminal residue" evidence="1">
    <location>
        <position position="1"/>
    </location>
</feature>
<proteinExistence type="predicted"/>
<comment type="caution">
    <text evidence="1">The sequence shown here is derived from an EMBL/GenBank/DDBJ whole genome shotgun (WGS) entry which is preliminary data.</text>
</comment>
<dbReference type="AlphaFoldDB" id="A0A5U9KZJ0"/>
<sequence>LVLSGRKIRYSPEIKFTHDVSIQGRCICPEWKVYYLCRNLLLLRKLLPVPRIFSVLSVVLRLSKYLAILPWQRKKLLYLYFIWQGILHGLKGISGKYH</sequence>
<protein>
    <submittedName>
        <fullName evidence="1">Glycosyltransferase family 2 protein</fullName>
    </submittedName>
</protein>